<comment type="caution">
    <text evidence="1">The sequence shown here is derived from an EMBL/GenBank/DDBJ whole genome shotgun (WGS) entry which is preliminary data.</text>
</comment>
<proteinExistence type="predicted"/>
<dbReference type="EMBL" id="JACAZF010000009">
    <property type="protein sequence ID" value="KAF7294618.1"/>
    <property type="molecule type" value="Genomic_DNA"/>
</dbReference>
<sequence>MNVNPYWSRLHATLDDVESNTSYFLYRRDPRSLYIPGDIVMTQVNTKLAFIFLEYLRSHNIRFNRQERAIEKTMGGAGSEVERPCLILDYDAHDPASRVVCFLATVRSSDSDELLPLFHHLGIPFGNSTEGGITLSPPLSSRLLFGLPVLRSTSNMRPYWMPVEKRLPQDRHIWVSNQLAYGELERTRQAVAEKTQSLPTLLPTIRSESAAWYREQARIGMRSRRRAILPLWQTIRQQAWHTGQPRFRDLTHPCPHLSPPRSLPPMDNNIASIVNDPKLDAASAYLSQALPLPRPPFHLPQPVNIVLQRTASTLTRGMIR</sequence>
<reference evidence="1" key="1">
    <citation type="submission" date="2020-05" db="EMBL/GenBank/DDBJ databases">
        <title>Mycena genomes resolve the evolution of fungal bioluminescence.</title>
        <authorList>
            <person name="Tsai I.J."/>
        </authorList>
    </citation>
    <scope>NUCLEOTIDE SEQUENCE</scope>
    <source>
        <strain evidence="1">171206Taipei</strain>
    </source>
</reference>
<accession>A0A8H6VY85</accession>
<dbReference type="Proteomes" id="UP000636479">
    <property type="component" value="Unassembled WGS sequence"/>
</dbReference>
<evidence type="ECO:0000313" key="2">
    <source>
        <dbReference type="Proteomes" id="UP000636479"/>
    </source>
</evidence>
<gene>
    <name evidence="1" type="ORF">MIND_00998400</name>
</gene>
<keyword evidence="2" id="KW-1185">Reference proteome</keyword>
<evidence type="ECO:0000313" key="1">
    <source>
        <dbReference type="EMBL" id="KAF7294618.1"/>
    </source>
</evidence>
<protein>
    <submittedName>
        <fullName evidence="1">Uncharacterized protein</fullName>
    </submittedName>
</protein>
<dbReference type="AlphaFoldDB" id="A0A8H6VY85"/>
<name>A0A8H6VY85_9AGAR</name>
<organism evidence="1 2">
    <name type="scientific">Mycena indigotica</name>
    <dbReference type="NCBI Taxonomy" id="2126181"/>
    <lineage>
        <taxon>Eukaryota</taxon>
        <taxon>Fungi</taxon>
        <taxon>Dikarya</taxon>
        <taxon>Basidiomycota</taxon>
        <taxon>Agaricomycotina</taxon>
        <taxon>Agaricomycetes</taxon>
        <taxon>Agaricomycetidae</taxon>
        <taxon>Agaricales</taxon>
        <taxon>Marasmiineae</taxon>
        <taxon>Mycenaceae</taxon>
        <taxon>Mycena</taxon>
    </lineage>
</organism>
<dbReference type="GeneID" id="59349103"/>
<dbReference type="OrthoDB" id="3062311at2759"/>
<dbReference type="RefSeq" id="XP_037215981.1">
    <property type="nucleotide sequence ID" value="XM_037366587.1"/>
</dbReference>